<dbReference type="InterPro" id="IPR042099">
    <property type="entry name" value="ANL_N_sf"/>
</dbReference>
<dbReference type="PROSITE" id="PS00455">
    <property type="entry name" value="AMP_BINDING"/>
    <property type="match status" value="1"/>
</dbReference>
<dbReference type="Proteomes" id="UP000787472">
    <property type="component" value="Unassembled WGS sequence"/>
</dbReference>
<feature type="domain" description="AMP-binding enzyme C-terminal" evidence="2">
    <location>
        <begin position="439"/>
        <end position="513"/>
    </location>
</feature>
<dbReference type="PANTHER" id="PTHR43767:SF1">
    <property type="entry name" value="NONRIBOSOMAL PEPTIDE SYNTHASE PES1 (EUROFUNG)-RELATED"/>
    <property type="match status" value="1"/>
</dbReference>
<evidence type="ECO:0000259" key="1">
    <source>
        <dbReference type="Pfam" id="PF00501"/>
    </source>
</evidence>
<dbReference type="InterPro" id="IPR050237">
    <property type="entry name" value="ATP-dep_AMP-bd_enzyme"/>
</dbReference>
<dbReference type="InterPro" id="IPR020845">
    <property type="entry name" value="AMP-binding_CS"/>
</dbReference>
<dbReference type="PANTHER" id="PTHR43767">
    <property type="entry name" value="LONG-CHAIN-FATTY-ACID--COA LIGASE"/>
    <property type="match status" value="1"/>
</dbReference>
<dbReference type="Pfam" id="PF13193">
    <property type="entry name" value="AMP-binding_C"/>
    <property type="match status" value="1"/>
</dbReference>
<dbReference type="GO" id="GO:0016878">
    <property type="term" value="F:acid-thiol ligase activity"/>
    <property type="evidence" value="ECO:0007669"/>
    <property type="project" value="UniProtKB-ARBA"/>
</dbReference>
<dbReference type="Pfam" id="PF00501">
    <property type="entry name" value="AMP-binding"/>
    <property type="match status" value="1"/>
</dbReference>
<organism evidence="3 4">
    <name type="scientific">Pseudomaricurvus hydrocarbonicus</name>
    <dbReference type="NCBI Taxonomy" id="1470433"/>
    <lineage>
        <taxon>Bacteria</taxon>
        <taxon>Pseudomonadati</taxon>
        <taxon>Pseudomonadota</taxon>
        <taxon>Gammaproteobacteria</taxon>
        <taxon>Cellvibrionales</taxon>
        <taxon>Cellvibrionaceae</taxon>
        <taxon>Pseudomaricurvus</taxon>
    </lineage>
</organism>
<sequence length="542" mass="60632">MTSTSPYTSWSGTEQDTINDLLRRAVNDNPERPFLDFLGKIYSVSDIDREACQLANGLKAQGISKGNTVATLLDNSAEAIFIWLAINKLGAVSVPINTAYKGEYLRHQLSDSAATIVIAESDYAERTAEIADGLSEIKTLVYRGDKPNLTDFKHQLLSWDELHSTNTSDPMIEVSPGDLSMLIYTGGTTGPSKGCMVSHNYACNLAQLISEGTGRSKDTVSWTALPLFHLNAVVNVLCDLKAGGRMALYPRFSVSNFWPEIERTGANYTTLLGSMFPMLLTAPENDAEKRCRGQLAIVGGAPFPTKLQEAWKERFGAKHTVCPGFGLTECSLVTSLPLEAETKPDCSGKRNSSFDVRIIDDNGNEVPDGQSGEVIVRPLKPHVMFNGYWKRPEDTLKVMDNMWFHTGDIGKFDEDGFFYFVDRKKDYLRRRGENISSFEVESSFRRHPAIEDIAAHAVLSDMTEDDLKVTIVLRQGETITEEDLCRWSADQMPYFAVPRYIEFRTELPRNPVGRVLKYKLRDEGVTSTTWDREVADIKIQKR</sequence>
<comment type="caution">
    <text evidence="3">The sequence shown here is derived from an EMBL/GenBank/DDBJ whole genome shotgun (WGS) entry which is preliminary data.</text>
</comment>
<evidence type="ECO:0000259" key="2">
    <source>
        <dbReference type="Pfam" id="PF13193"/>
    </source>
</evidence>
<evidence type="ECO:0000313" key="4">
    <source>
        <dbReference type="Proteomes" id="UP000787472"/>
    </source>
</evidence>
<keyword evidence="3" id="KW-0436">Ligase</keyword>
<evidence type="ECO:0000313" key="3">
    <source>
        <dbReference type="EMBL" id="NHO66644.1"/>
    </source>
</evidence>
<dbReference type="Gene3D" id="3.40.50.12780">
    <property type="entry name" value="N-terminal domain of ligase-like"/>
    <property type="match status" value="1"/>
</dbReference>
<accession>A0A9E5JU83</accession>
<proteinExistence type="predicted"/>
<dbReference type="RefSeq" id="WP_167187885.1">
    <property type="nucleotide sequence ID" value="NZ_JAAONZ010000011.1"/>
</dbReference>
<dbReference type="InterPro" id="IPR025110">
    <property type="entry name" value="AMP-bd_C"/>
</dbReference>
<protein>
    <submittedName>
        <fullName evidence="3">ATP-dependent acyl-CoA ligase</fullName>
    </submittedName>
</protein>
<dbReference type="InterPro" id="IPR000873">
    <property type="entry name" value="AMP-dep_synth/lig_dom"/>
</dbReference>
<gene>
    <name evidence="3" type="ORF">G8770_13930</name>
</gene>
<name>A0A9E5JU83_9GAMM</name>
<dbReference type="Gene3D" id="3.30.300.30">
    <property type="match status" value="1"/>
</dbReference>
<dbReference type="InterPro" id="IPR045851">
    <property type="entry name" value="AMP-bd_C_sf"/>
</dbReference>
<dbReference type="AlphaFoldDB" id="A0A9E5JU83"/>
<feature type="domain" description="AMP-dependent synthetase/ligase" evidence="1">
    <location>
        <begin position="23"/>
        <end position="389"/>
    </location>
</feature>
<dbReference type="EMBL" id="JAAONZ010000011">
    <property type="protein sequence ID" value="NHO66644.1"/>
    <property type="molecule type" value="Genomic_DNA"/>
</dbReference>
<dbReference type="SUPFAM" id="SSF56801">
    <property type="entry name" value="Acetyl-CoA synthetase-like"/>
    <property type="match status" value="1"/>
</dbReference>
<keyword evidence="4" id="KW-1185">Reference proteome</keyword>
<reference evidence="3" key="1">
    <citation type="submission" date="2020-03" db="EMBL/GenBank/DDBJ databases">
        <authorList>
            <person name="Guo F."/>
        </authorList>
    </citation>
    <scope>NUCLEOTIDE SEQUENCE</scope>
    <source>
        <strain evidence="3">JCM 30134</strain>
    </source>
</reference>